<evidence type="ECO:0000313" key="5">
    <source>
        <dbReference type="Proteomes" id="UP000220914"/>
    </source>
</evidence>
<evidence type="ECO:0000259" key="2">
    <source>
        <dbReference type="SMART" id="SM00835"/>
    </source>
</evidence>
<dbReference type="SMART" id="SM00835">
    <property type="entry name" value="Cupin_1"/>
    <property type="match status" value="1"/>
</dbReference>
<reference evidence="3" key="3">
    <citation type="submission" date="2020-02" db="EMBL/GenBank/DDBJ databases">
        <authorList>
            <person name="Matsumoto Y."/>
            <person name="Motooka D."/>
            <person name="Nakamura S."/>
        </authorList>
    </citation>
    <scope>NUCLEOTIDE SEQUENCE</scope>
    <source>
        <strain evidence="3">JCM 6377</strain>
    </source>
</reference>
<gene>
    <name evidence="4" type="ORF">CQY20_02440</name>
    <name evidence="3" type="ORF">MAGR_25770</name>
</gene>
<dbReference type="RefSeq" id="WP_097938071.1">
    <property type="nucleotide sequence ID" value="NZ_BLKS01000001.1"/>
</dbReference>
<dbReference type="EMBL" id="PDCP01000003">
    <property type="protein sequence ID" value="PEG42288.1"/>
    <property type="molecule type" value="Genomic_DNA"/>
</dbReference>
<dbReference type="InterPro" id="IPR014710">
    <property type="entry name" value="RmlC-like_jellyroll"/>
</dbReference>
<name>A0A2A7NFN6_MYCAG</name>
<dbReference type="Pfam" id="PF07883">
    <property type="entry name" value="Cupin_2"/>
    <property type="match status" value="1"/>
</dbReference>
<dbReference type="AlphaFoldDB" id="A0A2A7NFN6"/>
<dbReference type="Gene3D" id="2.60.120.10">
    <property type="entry name" value="Jelly Rolls"/>
    <property type="match status" value="1"/>
</dbReference>
<evidence type="ECO:0000256" key="1">
    <source>
        <dbReference type="ARBA" id="ARBA00022723"/>
    </source>
</evidence>
<dbReference type="GO" id="GO:0046872">
    <property type="term" value="F:metal ion binding"/>
    <property type="evidence" value="ECO:0007669"/>
    <property type="project" value="UniProtKB-KW"/>
</dbReference>
<evidence type="ECO:0000313" key="3">
    <source>
        <dbReference type="EMBL" id="GFG51136.1"/>
    </source>
</evidence>
<reference evidence="4 5" key="1">
    <citation type="submission" date="2017-10" db="EMBL/GenBank/DDBJ databases">
        <title>The new phylogeny of genus Mycobacterium.</title>
        <authorList>
            <person name="Tortoli E."/>
            <person name="Trovato A."/>
            <person name="Cirillo D.M."/>
        </authorList>
    </citation>
    <scope>NUCLEOTIDE SEQUENCE [LARGE SCALE GENOMIC DNA]</scope>
    <source>
        <strain evidence="4 5">CCUG37673</strain>
    </source>
</reference>
<dbReference type="InterPro" id="IPR011051">
    <property type="entry name" value="RmlC_Cupin_sf"/>
</dbReference>
<dbReference type="InterPro" id="IPR051610">
    <property type="entry name" value="GPI/OXD"/>
</dbReference>
<sequence>MPVIPADTLHFLDLPGRLSADPVPDGYGMGYSVRVVRVPPGPRNPHRHPATDEVTYIAEGRGVAWEDDKGTEVKVGDLLVIPRGIPHATVAHGDTDLVLVCFFPAGDLASNLEELPGPLRR</sequence>
<evidence type="ECO:0000313" key="4">
    <source>
        <dbReference type="EMBL" id="PEG42288.1"/>
    </source>
</evidence>
<dbReference type="InterPro" id="IPR006045">
    <property type="entry name" value="Cupin_1"/>
</dbReference>
<comment type="caution">
    <text evidence="4">The sequence shown here is derived from an EMBL/GenBank/DDBJ whole genome shotgun (WGS) entry which is preliminary data.</text>
</comment>
<reference evidence="3 6" key="2">
    <citation type="journal article" date="2019" name="Emerg. Microbes Infect.">
        <title>Comprehensive subspecies identification of 175 nontuberculous mycobacteria species based on 7547 genomic profiles.</title>
        <authorList>
            <person name="Matsumoto Y."/>
            <person name="Kinjo T."/>
            <person name="Motooka D."/>
            <person name="Nabeya D."/>
            <person name="Jung N."/>
            <person name="Uechi K."/>
            <person name="Horii T."/>
            <person name="Iida T."/>
            <person name="Fujita J."/>
            <person name="Nakamura S."/>
        </authorList>
    </citation>
    <scope>NUCLEOTIDE SEQUENCE [LARGE SCALE GENOMIC DNA]</scope>
    <source>
        <strain evidence="3 6">JCM 6377</strain>
    </source>
</reference>
<keyword evidence="5" id="KW-1185">Reference proteome</keyword>
<dbReference type="InterPro" id="IPR013096">
    <property type="entry name" value="Cupin_2"/>
</dbReference>
<dbReference type="PANTHER" id="PTHR35848:SF6">
    <property type="entry name" value="CUPIN TYPE-2 DOMAIN-CONTAINING PROTEIN"/>
    <property type="match status" value="1"/>
</dbReference>
<dbReference type="PANTHER" id="PTHR35848">
    <property type="entry name" value="OXALATE-BINDING PROTEIN"/>
    <property type="match status" value="1"/>
</dbReference>
<proteinExistence type="predicted"/>
<accession>A0A2A7NFN6</accession>
<dbReference type="OrthoDB" id="9794183at2"/>
<keyword evidence="1" id="KW-0479">Metal-binding</keyword>
<organism evidence="4 5">
    <name type="scientific">Mycolicibacterium agri</name>
    <name type="common">Mycobacterium agri</name>
    <dbReference type="NCBI Taxonomy" id="36811"/>
    <lineage>
        <taxon>Bacteria</taxon>
        <taxon>Bacillati</taxon>
        <taxon>Actinomycetota</taxon>
        <taxon>Actinomycetes</taxon>
        <taxon>Mycobacteriales</taxon>
        <taxon>Mycobacteriaceae</taxon>
        <taxon>Mycolicibacterium</taxon>
    </lineage>
</organism>
<dbReference type="SUPFAM" id="SSF51182">
    <property type="entry name" value="RmlC-like cupins"/>
    <property type="match status" value="1"/>
</dbReference>
<dbReference type="EMBL" id="BLKS01000001">
    <property type="protein sequence ID" value="GFG51136.1"/>
    <property type="molecule type" value="Genomic_DNA"/>
</dbReference>
<dbReference type="Proteomes" id="UP000465302">
    <property type="component" value="Unassembled WGS sequence"/>
</dbReference>
<protein>
    <recommendedName>
        <fullName evidence="2">Cupin type-1 domain-containing protein</fullName>
    </recommendedName>
</protein>
<evidence type="ECO:0000313" key="6">
    <source>
        <dbReference type="Proteomes" id="UP000465302"/>
    </source>
</evidence>
<dbReference type="Proteomes" id="UP000220914">
    <property type="component" value="Unassembled WGS sequence"/>
</dbReference>
<feature type="domain" description="Cupin type-1" evidence="2">
    <location>
        <begin position="10"/>
        <end position="116"/>
    </location>
</feature>